<name>A0ABT6D308_9LACO</name>
<sequence>MSEPLTEQQIDPAVMAELNNIVAELDTVPGLSIEQINTLFEQRKANW</sequence>
<organism evidence="1 2">
    <name type="scientific">Weissella fermenti</name>
    <dbReference type="NCBI Taxonomy" id="2987699"/>
    <lineage>
        <taxon>Bacteria</taxon>
        <taxon>Bacillati</taxon>
        <taxon>Bacillota</taxon>
        <taxon>Bacilli</taxon>
        <taxon>Lactobacillales</taxon>
        <taxon>Lactobacillaceae</taxon>
        <taxon>Weissella</taxon>
    </lineage>
</organism>
<proteinExistence type="predicted"/>
<dbReference type="EMBL" id="JAOZFC020000001">
    <property type="protein sequence ID" value="MDF9299058.1"/>
    <property type="molecule type" value="Genomic_DNA"/>
</dbReference>
<evidence type="ECO:0000313" key="1">
    <source>
        <dbReference type="EMBL" id="MDF9299058.1"/>
    </source>
</evidence>
<comment type="caution">
    <text evidence="1">The sequence shown here is derived from an EMBL/GenBank/DDBJ whole genome shotgun (WGS) entry which is preliminary data.</text>
</comment>
<dbReference type="Proteomes" id="UP001146336">
    <property type="component" value="Unassembled WGS sequence"/>
</dbReference>
<accession>A0ABT6D308</accession>
<evidence type="ECO:0000313" key="2">
    <source>
        <dbReference type="Proteomes" id="UP001146336"/>
    </source>
</evidence>
<keyword evidence="2" id="KW-1185">Reference proteome</keyword>
<gene>
    <name evidence="1" type="ORF">OIT47_001835</name>
</gene>
<protein>
    <submittedName>
        <fullName evidence="1">Uncharacterized protein</fullName>
    </submittedName>
</protein>
<dbReference type="RefSeq" id="WP_199403833.1">
    <property type="nucleotide sequence ID" value="NZ_JAOZFC020000001.1"/>
</dbReference>
<reference evidence="1" key="1">
    <citation type="submission" date="2023-03" db="EMBL/GenBank/DDBJ databases">
        <title>Comparative genomics of Weissella fermenti BK2, and weissella type species.</title>
        <authorList>
            <person name="Lee J.K."/>
            <person name="Baek J.H."/>
            <person name="Kim J.M."/>
            <person name="Choi D.G."/>
            <person name="Jeon C.O."/>
        </authorList>
    </citation>
    <scope>NUCLEOTIDE SEQUENCE</scope>
    <source>
        <strain evidence="1">BK2</strain>
    </source>
</reference>